<reference evidence="2" key="2">
    <citation type="submission" date="2021-03" db="UniProtKB">
        <authorList>
            <consortium name="EnsemblPlants"/>
        </authorList>
    </citation>
    <scope>IDENTIFICATION</scope>
</reference>
<name>A0A803PZS1_CANSA</name>
<dbReference type="Proteomes" id="UP000596661">
    <property type="component" value="Chromosome 6"/>
</dbReference>
<dbReference type="InterPro" id="IPR000477">
    <property type="entry name" value="RT_dom"/>
</dbReference>
<dbReference type="PANTHER" id="PTHR33116">
    <property type="entry name" value="REVERSE TRANSCRIPTASE ZINC-BINDING DOMAIN-CONTAINING PROTEIN-RELATED-RELATED"/>
    <property type="match status" value="1"/>
</dbReference>
<keyword evidence="3" id="KW-1185">Reference proteome</keyword>
<proteinExistence type="predicted"/>
<sequence>MTQGKVKEWISSTFGQNKAKKRALEGRLEALDRLEGTNSWAQSMSEERRKLKEEWQRLNFEEERSNWLKSKCKWAKEGDANSRFFHNLLNARKARNVISRIEREDGSIIDKEDEIVEELIGFFFRNFMPLRQEGEEEVKRIVFSCEGSKVSGPDGFRMAVFKNNWDTIKDDLMEVFRAFEKEGRIEGSINETFICLIPKILNSCKVKDFRPISLITSVYKIVAKTLATRLRGVLGETISETQLAFVEGRQILDSVLIANETVEEYRSRGKKGFVFKIDLEKAYDCVDWDFLDLVLKEKGFGELWRKWIRGCVSSTLFSLLINGRARGKFRGKDNVQISHLQFADDTLFFVKDEASLRKLVEIVETFCGVSSLKVNLNKSQLLGICLEEEVVAQNTEVIGCKVGTWPMTYLGMPLGGSPRKDIFWEPVLDKCAKRLDGWKCSFLSRGGRLTLIQSVLSSLPIYYLSLFKAPKIVIKAIEKMMRDFFWEGGDLAGGDHLVAWDEEQFPDVAVISKAKNVSTHEMIADEGEVGNYVASWDFKFRRNFMDREISNLTQLLQKLEHVRVLNILDDSRLWIPDPSGIFSSKQHSTGFLRPRSLVRCFGRRLYGKAEDLLKLKCSGGWCL</sequence>
<dbReference type="Gramene" id="evm.model.06.754">
    <property type="protein sequence ID" value="cds.evm.model.06.754"/>
    <property type="gene ID" value="evm.TU.06.754"/>
</dbReference>
<dbReference type="OMA" id="STHEMIA"/>
<reference evidence="2" key="1">
    <citation type="submission" date="2018-11" db="EMBL/GenBank/DDBJ databases">
        <authorList>
            <person name="Grassa J C."/>
        </authorList>
    </citation>
    <scope>NUCLEOTIDE SEQUENCE [LARGE SCALE GENOMIC DNA]</scope>
</reference>
<protein>
    <recommendedName>
        <fullName evidence="1">Reverse transcriptase domain-containing protein</fullName>
    </recommendedName>
</protein>
<feature type="domain" description="Reverse transcriptase" evidence="1">
    <location>
        <begin position="178"/>
        <end position="414"/>
    </location>
</feature>
<evidence type="ECO:0000313" key="3">
    <source>
        <dbReference type="Proteomes" id="UP000596661"/>
    </source>
</evidence>
<dbReference type="AlphaFoldDB" id="A0A803PZS1"/>
<dbReference type="PANTHER" id="PTHR33116:SF78">
    <property type="entry name" value="OS12G0587133 PROTEIN"/>
    <property type="match status" value="1"/>
</dbReference>
<dbReference type="Pfam" id="PF00078">
    <property type="entry name" value="RVT_1"/>
    <property type="match status" value="1"/>
</dbReference>
<dbReference type="CDD" id="cd01650">
    <property type="entry name" value="RT_nLTR_like"/>
    <property type="match status" value="1"/>
</dbReference>
<dbReference type="InterPro" id="IPR043502">
    <property type="entry name" value="DNA/RNA_pol_sf"/>
</dbReference>
<organism evidence="2 3">
    <name type="scientific">Cannabis sativa</name>
    <name type="common">Hemp</name>
    <name type="synonym">Marijuana</name>
    <dbReference type="NCBI Taxonomy" id="3483"/>
    <lineage>
        <taxon>Eukaryota</taxon>
        <taxon>Viridiplantae</taxon>
        <taxon>Streptophyta</taxon>
        <taxon>Embryophyta</taxon>
        <taxon>Tracheophyta</taxon>
        <taxon>Spermatophyta</taxon>
        <taxon>Magnoliopsida</taxon>
        <taxon>eudicotyledons</taxon>
        <taxon>Gunneridae</taxon>
        <taxon>Pentapetalae</taxon>
        <taxon>rosids</taxon>
        <taxon>fabids</taxon>
        <taxon>Rosales</taxon>
        <taxon>Cannabaceae</taxon>
        <taxon>Cannabis</taxon>
    </lineage>
</organism>
<dbReference type="EMBL" id="UZAU01000576">
    <property type="status" value="NOT_ANNOTATED_CDS"/>
    <property type="molecule type" value="Genomic_DNA"/>
</dbReference>
<evidence type="ECO:0000313" key="2">
    <source>
        <dbReference type="EnsemblPlants" id="cds.evm.model.06.754"/>
    </source>
</evidence>
<accession>A0A803PZS1</accession>
<dbReference type="SUPFAM" id="SSF56672">
    <property type="entry name" value="DNA/RNA polymerases"/>
    <property type="match status" value="1"/>
</dbReference>
<dbReference type="PROSITE" id="PS50878">
    <property type="entry name" value="RT_POL"/>
    <property type="match status" value="1"/>
</dbReference>
<dbReference type="EnsemblPlants" id="evm.model.06.754">
    <property type="protein sequence ID" value="cds.evm.model.06.754"/>
    <property type="gene ID" value="evm.TU.06.754"/>
</dbReference>
<evidence type="ECO:0000259" key="1">
    <source>
        <dbReference type="PROSITE" id="PS50878"/>
    </source>
</evidence>